<dbReference type="InterPro" id="IPR006068">
    <property type="entry name" value="ATPase_P-typ_cation-transptr_C"/>
</dbReference>
<dbReference type="Pfam" id="PF00689">
    <property type="entry name" value="Cation_ATPase_C"/>
    <property type="match status" value="1"/>
</dbReference>
<dbReference type="EMBL" id="CP036532">
    <property type="protein sequence ID" value="QBK32463.1"/>
    <property type="molecule type" value="Genomic_DNA"/>
</dbReference>
<feature type="domain" description="Cation-transporting P-type ATPase C-terminal" evidence="2">
    <location>
        <begin position="1"/>
        <end position="56"/>
    </location>
</feature>
<dbReference type="KEGG" id="rpod:E0E05_16310"/>
<evidence type="ECO:0000256" key="1">
    <source>
        <dbReference type="SAM" id="Phobius"/>
    </source>
</evidence>
<sequence>MVVLGVGLSLILQTMFTYTPMMQLVFQSGAISAADLGAVLLKGLGMLLILETEKALRRWLQS</sequence>
<accession>A0A4P6V6I8</accession>
<organism evidence="3 4">
    <name type="scientific">Roseitalea porphyridii</name>
    <dbReference type="NCBI Taxonomy" id="1852022"/>
    <lineage>
        <taxon>Bacteria</taxon>
        <taxon>Pseudomonadati</taxon>
        <taxon>Pseudomonadota</taxon>
        <taxon>Alphaproteobacteria</taxon>
        <taxon>Hyphomicrobiales</taxon>
        <taxon>Ahrensiaceae</taxon>
        <taxon>Roseitalea</taxon>
    </lineage>
</organism>
<reference evidence="3 4" key="1">
    <citation type="journal article" date="2017" name="Int. J. Syst. Evol. Microbiol.">
        <title>Roseitalea porphyridii gen. nov., sp. nov., isolated from a red alga, and reclassification of Hoeflea suaedae Chung et al. 2013 as Pseudohoeflea suaedae gen. nov., comb. nov.</title>
        <authorList>
            <person name="Hyeon J.W."/>
            <person name="Jeong S.E."/>
            <person name="Baek K."/>
            <person name="Jeon C.O."/>
        </authorList>
    </citation>
    <scope>NUCLEOTIDE SEQUENCE [LARGE SCALE GENOMIC DNA]</scope>
    <source>
        <strain evidence="3 4">MA7-20</strain>
    </source>
</reference>
<protein>
    <recommendedName>
        <fullName evidence="2">Cation-transporting P-type ATPase C-terminal domain-containing protein</fullName>
    </recommendedName>
</protein>
<keyword evidence="1" id="KW-0472">Membrane</keyword>
<dbReference type="InterPro" id="IPR023298">
    <property type="entry name" value="ATPase_P-typ_TM_dom_sf"/>
</dbReference>
<dbReference type="Proteomes" id="UP000293719">
    <property type="component" value="Chromosome"/>
</dbReference>
<gene>
    <name evidence="3" type="ORF">E0E05_16310</name>
</gene>
<dbReference type="SUPFAM" id="SSF81665">
    <property type="entry name" value="Calcium ATPase, transmembrane domain M"/>
    <property type="match status" value="1"/>
</dbReference>
<feature type="transmembrane region" description="Helical" evidence="1">
    <location>
        <begin position="26"/>
        <end position="50"/>
    </location>
</feature>
<evidence type="ECO:0000313" key="3">
    <source>
        <dbReference type="EMBL" id="QBK32463.1"/>
    </source>
</evidence>
<name>A0A4P6V6I8_9HYPH</name>
<proteinExistence type="predicted"/>
<evidence type="ECO:0000259" key="2">
    <source>
        <dbReference type="Pfam" id="PF00689"/>
    </source>
</evidence>
<keyword evidence="1" id="KW-1133">Transmembrane helix</keyword>
<evidence type="ECO:0000313" key="4">
    <source>
        <dbReference type="Proteomes" id="UP000293719"/>
    </source>
</evidence>
<keyword evidence="1" id="KW-0812">Transmembrane</keyword>
<dbReference type="Gene3D" id="1.20.1110.10">
    <property type="entry name" value="Calcium-transporting ATPase, transmembrane domain"/>
    <property type="match status" value="1"/>
</dbReference>
<keyword evidence="4" id="KW-1185">Reference proteome</keyword>
<dbReference type="AlphaFoldDB" id="A0A4P6V6I8"/>